<sequence length="97" mass="9911">MYDSIGSGGSGGGGSSGGWGGGGGGGSSVPSTRAPFSPKQIEDRFRDFDVDRRDGNNGGTGGEEVFEKVDWRQTTPSTRGGRNQGGQAEGREIELDG</sequence>
<accession>A0A183GBP0</accession>
<dbReference type="EMBL" id="UZAH01031429">
    <property type="protein sequence ID" value="VDP15414.1"/>
    <property type="molecule type" value="Genomic_DNA"/>
</dbReference>
<evidence type="ECO:0000313" key="4">
    <source>
        <dbReference type="WBParaSite" id="HPBE_0001952801-mRNA-1"/>
    </source>
</evidence>
<feature type="compositionally biased region" description="Basic and acidic residues" evidence="1">
    <location>
        <begin position="40"/>
        <end position="55"/>
    </location>
</feature>
<evidence type="ECO:0000256" key="1">
    <source>
        <dbReference type="SAM" id="MobiDB-lite"/>
    </source>
</evidence>
<dbReference type="AlphaFoldDB" id="A0A183GBP0"/>
<feature type="compositionally biased region" description="Polar residues" evidence="1">
    <location>
        <begin position="72"/>
        <end position="81"/>
    </location>
</feature>
<dbReference type="Proteomes" id="UP000050761">
    <property type="component" value="Unassembled WGS sequence"/>
</dbReference>
<organism evidence="3 4">
    <name type="scientific">Heligmosomoides polygyrus</name>
    <name type="common">Parasitic roundworm</name>
    <dbReference type="NCBI Taxonomy" id="6339"/>
    <lineage>
        <taxon>Eukaryota</taxon>
        <taxon>Metazoa</taxon>
        <taxon>Ecdysozoa</taxon>
        <taxon>Nematoda</taxon>
        <taxon>Chromadorea</taxon>
        <taxon>Rhabditida</taxon>
        <taxon>Rhabditina</taxon>
        <taxon>Rhabditomorpha</taxon>
        <taxon>Strongyloidea</taxon>
        <taxon>Heligmosomidae</taxon>
        <taxon>Heligmosomoides</taxon>
    </lineage>
</organism>
<proteinExistence type="predicted"/>
<gene>
    <name evidence="2" type="ORF">HPBE_LOCUS19527</name>
</gene>
<feature type="region of interest" description="Disordered" evidence="1">
    <location>
        <begin position="1"/>
        <end position="97"/>
    </location>
</feature>
<keyword evidence="3" id="KW-1185">Reference proteome</keyword>
<reference evidence="4" key="2">
    <citation type="submission" date="2019-09" db="UniProtKB">
        <authorList>
            <consortium name="WormBaseParasite"/>
        </authorList>
    </citation>
    <scope>IDENTIFICATION</scope>
</reference>
<evidence type="ECO:0000313" key="3">
    <source>
        <dbReference type="Proteomes" id="UP000050761"/>
    </source>
</evidence>
<evidence type="ECO:0000313" key="2">
    <source>
        <dbReference type="EMBL" id="VDP15414.1"/>
    </source>
</evidence>
<name>A0A183GBP0_HELPZ</name>
<accession>A0A3P8C8Q4</accession>
<protein>
    <submittedName>
        <fullName evidence="4">EF-hand domain-containing protein</fullName>
    </submittedName>
</protein>
<dbReference type="WBParaSite" id="HPBE_0001952801-mRNA-1">
    <property type="protein sequence ID" value="HPBE_0001952801-mRNA-1"/>
    <property type="gene ID" value="HPBE_0001952801"/>
</dbReference>
<feature type="compositionally biased region" description="Gly residues" evidence="1">
    <location>
        <begin position="1"/>
        <end position="27"/>
    </location>
</feature>
<reference evidence="2 3" key="1">
    <citation type="submission" date="2018-11" db="EMBL/GenBank/DDBJ databases">
        <authorList>
            <consortium name="Pathogen Informatics"/>
        </authorList>
    </citation>
    <scope>NUCLEOTIDE SEQUENCE [LARGE SCALE GENOMIC DNA]</scope>
</reference>